<accession>M1V4X2</accession>
<gene>
    <name evidence="1" type="ORF">CYME_CMH025C</name>
</gene>
<dbReference type="EMBL" id="AP006490">
    <property type="protein sequence ID" value="BAM79730.1"/>
    <property type="molecule type" value="Genomic_DNA"/>
</dbReference>
<name>M1V4X2_CYAM1</name>
<dbReference type="AlphaFoldDB" id="M1V4X2"/>
<reference evidence="1 2" key="2">
    <citation type="journal article" date="2007" name="BMC Biol.">
        <title>A 100%-complete sequence reveals unusually simple genomic features in the hot-spring red alga Cyanidioschyzon merolae.</title>
        <authorList>
            <person name="Nozaki H."/>
            <person name="Takano H."/>
            <person name="Misumi O."/>
            <person name="Terasawa K."/>
            <person name="Matsuzaki M."/>
            <person name="Maruyama S."/>
            <person name="Nishida K."/>
            <person name="Yagisawa F."/>
            <person name="Yoshida Y."/>
            <person name="Fujiwara T."/>
            <person name="Takio S."/>
            <person name="Tamura K."/>
            <person name="Chung S.J."/>
            <person name="Nakamura S."/>
            <person name="Kuroiwa H."/>
            <person name="Tanaka K."/>
            <person name="Sato N."/>
            <person name="Kuroiwa T."/>
        </authorList>
    </citation>
    <scope>NUCLEOTIDE SEQUENCE [LARGE SCALE GENOMIC DNA]</scope>
    <source>
        <strain evidence="1 2">10D</strain>
    </source>
</reference>
<protein>
    <submittedName>
        <fullName evidence="1">Uncharacterized protein</fullName>
    </submittedName>
</protein>
<evidence type="ECO:0000313" key="2">
    <source>
        <dbReference type="Proteomes" id="UP000007014"/>
    </source>
</evidence>
<evidence type="ECO:0000313" key="1">
    <source>
        <dbReference type="EMBL" id="BAM79730.1"/>
    </source>
</evidence>
<keyword evidence="2" id="KW-1185">Reference proteome</keyword>
<organism evidence="1 2">
    <name type="scientific">Cyanidioschyzon merolae (strain NIES-3377 / 10D)</name>
    <name type="common">Unicellular red alga</name>
    <dbReference type="NCBI Taxonomy" id="280699"/>
    <lineage>
        <taxon>Eukaryota</taxon>
        <taxon>Rhodophyta</taxon>
        <taxon>Bangiophyceae</taxon>
        <taxon>Cyanidiales</taxon>
        <taxon>Cyanidiaceae</taxon>
        <taxon>Cyanidioschyzon</taxon>
    </lineage>
</organism>
<reference evidence="1 2" key="1">
    <citation type="journal article" date="2004" name="Nature">
        <title>Genome sequence of the ultrasmall unicellular red alga Cyanidioschyzon merolae 10D.</title>
        <authorList>
            <person name="Matsuzaki M."/>
            <person name="Misumi O."/>
            <person name="Shin-i T."/>
            <person name="Maruyama S."/>
            <person name="Takahara M."/>
            <person name="Miyagishima S."/>
            <person name="Mori T."/>
            <person name="Nishida K."/>
            <person name="Yagisawa F."/>
            <person name="Nishida K."/>
            <person name="Yoshida Y."/>
            <person name="Nishimura Y."/>
            <person name="Nakao S."/>
            <person name="Kobayashi T."/>
            <person name="Momoyama Y."/>
            <person name="Higashiyama T."/>
            <person name="Minoda A."/>
            <person name="Sano M."/>
            <person name="Nomoto H."/>
            <person name="Oishi K."/>
            <person name="Hayashi H."/>
            <person name="Ohta F."/>
            <person name="Nishizaka S."/>
            <person name="Haga S."/>
            <person name="Miura S."/>
            <person name="Morishita T."/>
            <person name="Kabeya Y."/>
            <person name="Terasawa K."/>
            <person name="Suzuki Y."/>
            <person name="Ishii Y."/>
            <person name="Asakawa S."/>
            <person name="Takano H."/>
            <person name="Ohta N."/>
            <person name="Kuroiwa H."/>
            <person name="Tanaka K."/>
            <person name="Shimizu N."/>
            <person name="Sugano S."/>
            <person name="Sato N."/>
            <person name="Nozaki H."/>
            <person name="Ogasawara N."/>
            <person name="Kohara Y."/>
            <person name="Kuroiwa T."/>
        </authorList>
    </citation>
    <scope>NUCLEOTIDE SEQUENCE [LARGE SCALE GENOMIC DNA]</scope>
    <source>
        <strain evidence="1 2">10D</strain>
    </source>
</reference>
<sequence length="307" mass="34346">MPTQRRDLEVQRSYVFFTELISHAELYSPPLEVTKAQTLISAVQDILHNVRAGDSTLAAILWKTIPVHSRLSGAAHLNALSGLAAILSTIHLSSIAHSSHLVRSCFRRTIRELESFGPKSLNRGSKLYSAIILFGMLIHERVISAEALLVLWQHLRECFVRILGAGLSSPQEAMDLDAADWTLHAALDIAYITGDILAKEEPGSKIYTGLCLFKERLRRAIWEGVLEHHAQPCRMCHISSERSLAERAVIFVEALDRNGAGVLQRNAHRASTDLLKEICMPPELKQGVHRYPCISLPAFQNRRERVL</sequence>
<dbReference type="KEGG" id="cme:CYME_CMH025C"/>
<dbReference type="GeneID" id="16993362"/>
<dbReference type="OrthoDB" id="10568487at2759"/>
<dbReference type="Proteomes" id="UP000007014">
    <property type="component" value="Chromosome 8"/>
</dbReference>
<dbReference type="RefSeq" id="XP_005536016.1">
    <property type="nucleotide sequence ID" value="XM_005535959.1"/>
</dbReference>
<proteinExistence type="predicted"/>